<sequence length="49" mass="5604">PEAFVEGIMEGKEWIWDNGILREEEVARIHRVASANKAGKAFEMFLSKL</sequence>
<comment type="caution">
    <text evidence="1">The sequence shown here is derived from an EMBL/GenBank/DDBJ whole genome shotgun (WGS) entry which is preliminary data.</text>
</comment>
<dbReference type="Proteomes" id="UP000585802">
    <property type="component" value="Unassembled WGS sequence"/>
</dbReference>
<feature type="non-terminal residue" evidence="1">
    <location>
        <position position="1"/>
    </location>
</feature>
<dbReference type="AlphaFoldDB" id="A0A7J4GQX0"/>
<evidence type="ECO:0000313" key="2">
    <source>
        <dbReference type="Proteomes" id="UP000585802"/>
    </source>
</evidence>
<organism evidence="1 2">
    <name type="scientific">Marine Group III euryarchaeote</name>
    <dbReference type="NCBI Taxonomy" id="2173149"/>
    <lineage>
        <taxon>Archaea</taxon>
        <taxon>Methanobacteriati</taxon>
        <taxon>Thermoplasmatota</taxon>
        <taxon>Thermoplasmata</taxon>
        <taxon>Candidatus Thermoprofundales</taxon>
    </lineage>
</organism>
<dbReference type="EMBL" id="DUCX01000019">
    <property type="protein sequence ID" value="HIF37033.1"/>
    <property type="molecule type" value="Genomic_DNA"/>
</dbReference>
<reference evidence="2" key="1">
    <citation type="journal article" date="2019" name="bioRxiv">
        <title>Genome diversification in globally distributed novel marine Proteobacteria is linked to environmental adaptation.</title>
        <authorList>
            <person name="Zhou Z."/>
            <person name="Tran P.Q."/>
            <person name="Kieft K."/>
            <person name="Anantharaman K."/>
        </authorList>
    </citation>
    <scope>NUCLEOTIDE SEQUENCE [LARGE SCALE GENOMIC DNA]</scope>
</reference>
<accession>A0A7J4GQX0</accession>
<name>A0A7J4GQX0_9ARCH</name>
<protein>
    <submittedName>
        <fullName evidence="1">Primosomal protein</fullName>
    </submittedName>
</protein>
<gene>
    <name evidence="1" type="ORF">EYQ70_01230</name>
</gene>
<proteinExistence type="predicted"/>
<evidence type="ECO:0000313" key="1">
    <source>
        <dbReference type="EMBL" id="HIF37033.1"/>
    </source>
</evidence>